<dbReference type="AlphaFoldDB" id="A0A8U0Q4V5"/>
<name>A0A8U0Q4V5_SALNM</name>
<feature type="domain" description="CBS" evidence="7">
    <location>
        <begin position="98"/>
        <end position="158"/>
    </location>
</feature>
<keyword evidence="2" id="KW-0677">Repeat</keyword>
<evidence type="ECO:0000256" key="3">
    <source>
        <dbReference type="ARBA" id="ARBA00023122"/>
    </source>
</evidence>
<dbReference type="InterPro" id="IPR000644">
    <property type="entry name" value="CBS_dom"/>
</dbReference>
<sequence length="323" mass="36720">MYMKFMKKHCCYEAIPTSCKLVIFDTTLQVKKAFFALVASGLGAAPLWDSKTQRFVGMLTITDFINILHHYYRSPLVQMNELERHQIGTWRDVYLQYSNHCLHSITPDASLFDAIYSLLRYKIHRLPVIDPVSGNVLHILTHKRILKFLHIFVRQHGLKMSVCFCSQKETVPKPCFMQKTIQDVGIGTLRNIATVQQTASVYDALSVFVERRVSALPVVNEQGKVVALYSRFDVINLAAQKTYNNLNMSMEEAIRRRCCFVEGVIKCLPDETLEAIIDRIIKAEVHRLVLVDKEDVCRGIISLSDLLQAMVLTPAGNDALLAS</sequence>
<dbReference type="GO" id="GO:0005737">
    <property type="term" value="C:cytoplasm"/>
    <property type="evidence" value="ECO:0007669"/>
    <property type="project" value="TreeGrafter"/>
</dbReference>
<dbReference type="SUPFAM" id="SSF54631">
    <property type="entry name" value="CBS-domain pair"/>
    <property type="match status" value="2"/>
</dbReference>
<dbReference type="RefSeq" id="XP_038835384.1">
    <property type="nucleotide sequence ID" value="XM_038979456.1"/>
</dbReference>
<evidence type="ECO:0000256" key="6">
    <source>
        <dbReference type="PROSITE-ProRule" id="PRU00703"/>
    </source>
</evidence>
<evidence type="ECO:0000256" key="1">
    <source>
        <dbReference type="ARBA" id="ARBA00006750"/>
    </source>
</evidence>
<dbReference type="Gene3D" id="3.10.580.10">
    <property type="entry name" value="CBS-domain"/>
    <property type="match status" value="2"/>
</dbReference>
<organism evidence="8 9">
    <name type="scientific">Salvelinus namaycush</name>
    <name type="common">Lake trout</name>
    <name type="synonym">Salmo namaycush</name>
    <dbReference type="NCBI Taxonomy" id="8040"/>
    <lineage>
        <taxon>Eukaryota</taxon>
        <taxon>Metazoa</taxon>
        <taxon>Chordata</taxon>
        <taxon>Craniata</taxon>
        <taxon>Vertebrata</taxon>
        <taxon>Euteleostomi</taxon>
        <taxon>Actinopterygii</taxon>
        <taxon>Neopterygii</taxon>
        <taxon>Teleostei</taxon>
        <taxon>Protacanthopterygii</taxon>
        <taxon>Salmoniformes</taxon>
        <taxon>Salmonidae</taxon>
        <taxon>Salmoninae</taxon>
        <taxon>Salvelinus</taxon>
    </lineage>
</organism>
<dbReference type="GO" id="GO:0005634">
    <property type="term" value="C:nucleus"/>
    <property type="evidence" value="ECO:0007669"/>
    <property type="project" value="TreeGrafter"/>
</dbReference>
<dbReference type="PANTHER" id="PTHR13780:SF41">
    <property type="entry name" value="5'-AMP-ACTIVATED PROTEIN KINASE SUBUNIT GAMMA-1 ISOFORM X1"/>
    <property type="match status" value="1"/>
</dbReference>
<dbReference type="Pfam" id="PF00571">
    <property type="entry name" value="CBS"/>
    <property type="match status" value="3"/>
</dbReference>
<dbReference type="GO" id="GO:0006633">
    <property type="term" value="P:fatty acid biosynthetic process"/>
    <property type="evidence" value="ECO:0007669"/>
    <property type="project" value="UniProtKB-KW"/>
</dbReference>
<dbReference type="GO" id="GO:0019901">
    <property type="term" value="F:protein kinase binding"/>
    <property type="evidence" value="ECO:0007669"/>
    <property type="project" value="TreeGrafter"/>
</dbReference>
<comment type="similarity">
    <text evidence="1">Belongs to the 5'-AMP-activated protein kinase gamma subunit family.</text>
</comment>
<keyword evidence="4" id="KW-0275">Fatty acid biosynthesis</keyword>
<dbReference type="GeneID" id="120033174"/>
<reference evidence="9" key="1">
    <citation type="submission" date="2025-08" db="UniProtKB">
        <authorList>
            <consortium name="RefSeq"/>
        </authorList>
    </citation>
    <scope>IDENTIFICATION</scope>
    <source>
        <tissue evidence="9">White muscle</tissue>
    </source>
</reference>
<evidence type="ECO:0000313" key="9">
    <source>
        <dbReference type="RefSeq" id="XP_038835384.1"/>
    </source>
</evidence>
<keyword evidence="3 6" id="KW-0129">CBS domain</keyword>
<comment type="subunit">
    <text evidence="5">AMPK is a heterotrimer of an alpha catalytic subunit (PRKAA1 or PRKAA2), a beta (PRKAB1 or PRKAB2) and a gamma non-catalytic subunits (PRKAG1, PRKAG2 or PRKAG3). Interacts with FNIP1 and FNIP2.</text>
</comment>
<dbReference type="InterPro" id="IPR050511">
    <property type="entry name" value="AMPK_gamma/SDS23_families"/>
</dbReference>
<keyword evidence="8" id="KW-1185">Reference proteome</keyword>
<evidence type="ECO:0000256" key="4">
    <source>
        <dbReference type="ARBA" id="ARBA00023160"/>
    </source>
</evidence>
<dbReference type="Proteomes" id="UP000808372">
    <property type="component" value="Chromosome 40"/>
</dbReference>
<feature type="domain" description="CBS" evidence="7">
    <location>
        <begin position="188"/>
        <end position="246"/>
    </location>
</feature>
<feature type="domain" description="CBS" evidence="7">
    <location>
        <begin position="260"/>
        <end position="319"/>
    </location>
</feature>
<evidence type="ECO:0000313" key="8">
    <source>
        <dbReference type="Proteomes" id="UP000808372"/>
    </source>
</evidence>
<keyword evidence="4" id="KW-0444">Lipid biosynthesis</keyword>
<dbReference type="SMART" id="SM00116">
    <property type="entry name" value="CBS"/>
    <property type="match status" value="4"/>
</dbReference>
<protein>
    <submittedName>
        <fullName evidence="9">5'-AMP-activated protein kinase subunit gamma-3-like</fullName>
    </submittedName>
</protein>
<dbReference type="CDD" id="cd04618">
    <property type="entry name" value="CBS_euAMPK_gamma-like_repeat1"/>
    <property type="match status" value="1"/>
</dbReference>
<accession>A0A8U0Q4V5</accession>
<proteinExistence type="inferred from homology"/>
<evidence type="ECO:0000256" key="5">
    <source>
        <dbReference type="ARBA" id="ARBA00025878"/>
    </source>
</evidence>
<dbReference type="PANTHER" id="PTHR13780">
    <property type="entry name" value="AMP-ACTIVATED PROTEIN KINASE, GAMMA REGULATORY SUBUNIT"/>
    <property type="match status" value="1"/>
</dbReference>
<dbReference type="KEGG" id="snh:120033174"/>
<keyword evidence="4" id="KW-0443">Lipid metabolism</keyword>
<dbReference type="InterPro" id="IPR046342">
    <property type="entry name" value="CBS_dom_sf"/>
</dbReference>
<evidence type="ECO:0000259" key="7">
    <source>
        <dbReference type="PROSITE" id="PS51371"/>
    </source>
</evidence>
<dbReference type="PROSITE" id="PS51371">
    <property type="entry name" value="CBS"/>
    <property type="match status" value="4"/>
</dbReference>
<keyword evidence="4" id="KW-0276">Fatty acid metabolism</keyword>
<dbReference type="GO" id="GO:0031588">
    <property type="term" value="C:nucleotide-activated protein kinase complex"/>
    <property type="evidence" value="ECO:0007669"/>
    <property type="project" value="TreeGrafter"/>
</dbReference>
<dbReference type="GO" id="GO:0019887">
    <property type="term" value="F:protein kinase regulator activity"/>
    <property type="evidence" value="ECO:0007669"/>
    <property type="project" value="TreeGrafter"/>
</dbReference>
<evidence type="ECO:0000256" key="2">
    <source>
        <dbReference type="ARBA" id="ARBA00022737"/>
    </source>
</evidence>
<dbReference type="CDD" id="cd04641">
    <property type="entry name" value="CBS_euAMPK_gamma-like_repeat2"/>
    <property type="match status" value="1"/>
</dbReference>
<dbReference type="GO" id="GO:0016208">
    <property type="term" value="F:AMP binding"/>
    <property type="evidence" value="ECO:0007669"/>
    <property type="project" value="TreeGrafter"/>
</dbReference>
<gene>
    <name evidence="9" type="primary">LOC120033174</name>
</gene>
<feature type="domain" description="CBS" evidence="7">
    <location>
        <begin position="16"/>
        <end position="76"/>
    </location>
</feature>